<evidence type="ECO:0000313" key="3">
    <source>
        <dbReference type="EnsemblMetazoa" id="XP_038053305.1"/>
    </source>
</evidence>
<feature type="compositionally biased region" description="Polar residues" evidence="1">
    <location>
        <begin position="139"/>
        <end position="148"/>
    </location>
</feature>
<evidence type="ECO:0000256" key="1">
    <source>
        <dbReference type="SAM" id="MobiDB-lite"/>
    </source>
</evidence>
<evidence type="ECO:0000256" key="2">
    <source>
        <dbReference type="SAM" id="Phobius"/>
    </source>
</evidence>
<dbReference type="RefSeq" id="XP_038053305.1">
    <property type="nucleotide sequence ID" value="XM_038197377.1"/>
</dbReference>
<feature type="transmembrane region" description="Helical" evidence="2">
    <location>
        <begin position="41"/>
        <end position="67"/>
    </location>
</feature>
<reference evidence="3" key="1">
    <citation type="submission" date="2022-11" db="UniProtKB">
        <authorList>
            <consortium name="EnsemblMetazoa"/>
        </authorList>
    </citation>
    <scope>IDENTIFICATION</scope>
</reference>
<protein>
    <submittedName>
        <fullName evidence="3">Uncharacterized protein</fullName>
    </submittedName>
</protein>
<feature type="region of interest" description="Disordered" evidence="1">
    <location>
        <begin position="129"/>
        <end position="298"/>
    </location>
</feature>
<keyword evidence="2" id="KW-0472">Membrane</keyword>
<keyword evidence="2" id="KW-1133">Transmembrane helix</keyword>
<keyword evidence="2" id="KW-0812">Transmembrane</keyword>
<evidence type="ECO:0000313" key="4">
    <source>
        <dbReference type="Proteomes" id="UP000887568"/>
    </source>
</evidence>
<feature type="compositionally biased region" description="Basic and acidic residues" evidence="1">
    <location>
        <begin position="274"/>
        <end position="285"/>
    </location>
</feature>
<feature type="region of interest" description="Disordered" evidence="1">
    <location>
        <begin position="87"/>
        <end position="110"/>
    </location>
</feature>
<feature type="compositionally biased region" description="Polar residues" evidence="1">
    <location>
        <begin position="181"/>
        <end position="198"/>
    </location>
</feature>
<dbReference type="OMA" id="CCWCADE"/>
<accession>A0A913ZQ97</accession>
<dbReference type="Proteomes" id="UP000887568">
    <property type="component" value="Unplaced"/>
</dbReference>
<feature type="compositionally biased region" description="Acidic residues" evidence="1">
    <location>
        <begin position="220"/>
        <end position="233"/>
    </location>
</feature>
<name>A0A913ZQ97_PATMI</name>
<proteinExistence type="predicted"/>
<organism evidence="3 4">
    <name type="scientific">Patiria miniata</name>
    <name type="common">Bat star</name>
    <name type="synonym">Asterina miniata</name>
    <dbReference type="NCBI Taxonomy" id="46514"/>
    <lineage>
        <taxon>Eukaryota</taxon>
        <taxon>Metazoa</taxon>
        <taxon>Echinodermata</taxon>
        <taxon>Eleutherozoa</taxon>
        <taxon>Asterozoa</taxon>
        <taxon>Asteroidea</taxon>
        <taxon>Valvatacea</taxon>
        <taxon>Valvatida</taxon>
        <taxon>Asterinidae</taxon>
        <taxon>Patiria</taxon>
    </lineage>
</organism>
<dbReference type="AlphaFoldDB" id="A0A913ZQ97"/>
<keyword evidence="4" id="KW-1185">Reference proteome</keyword>
<dbReference type="EnsemblMetazoa" id="XM_038197377.1">
    <property type="protein sequence ID" value="XP_038053305.1"/>
    <property type="gene ID" value="LOC119725800"/>
</dbReference>
<feature type="compositionally biased region" description="Low complexity" evidence="1">
    <location>
        <begin position="207"/>
        <end position="219"/>
    </location>
</feature>
<dbReference type="OrthoDB" id="10439536at2759"/>
<feature type="compositionally biased region" description="Low complexity" evidence="1">
    <location>
        <begin position="240"/>
        <end position="265"/>
    </location>
</feature>
<dbReference type="GeneID" id="119725800"/>
<sequence>MFPKRTVPEVPEKKDTTVYIFGEKDVQVALSRASRTEVKRAVICACAVVVTTLILVAGTLGAIALWLSFHHMPHDGHFVGLFNGDSDSAKPSSPGDRIDDGGLWPLGGESHADVTESITEVPEAATGAGDILIDGNDRSPAQSETTTVRPRVKQTPPTAPPTGGHHDSSEWDSFSAPYSVLSEQDPSASADSYDSLPSASDVWDEAGSGSYLDGSGSYTDQDDTDQDQDDSDYAEIPYRSSGTSGGMTSWLGSSSSSFPGESHGSAYDFGTSDTRSDPDWERNDQESGSGSGDAETSGDNIVYAVDTHTMDGDNARPVLQTPQEFTVVRYPVPVSYYHTLCTLNTCTLGFTKGEDRVEVIETDLRMKPQKLTVLRKSGGRLFTIIRDEDQGYRAVLLYESGLCLLTRLENTDNLDIRHNSAMPIVEKLRVTLPVELPEPLLSQIGGPIMETCRDLPVFWAQQVGDSDDVSFINRIRRSSAPSRGDPDDEDENGMTLGGGIHFQCCWCADEDDPCPCECGRF</sequence>